<protein>
    <submittedName>
        <fullName evidence="1">Uncharacterized protein</fullName>
    </submittedName>
</protein>
<reference evidence="1 2" key="1">
    <citation type="submission" date="2019-06" db="EMBL/GenBank/DDBJ databases">
        <title>Whole genome sequence for Cellvibrionaceae sp. R142.</title>
        <authorList>
            <person name="Wang G."/>
        </authorList>
    </citation>
    <scope>NUCLEOTIDE SEQUENCE [LARGE SCALE GENOMIC DNA]</scope>
    <source>
        <strain evidence="1 2">R142</strain>
    </source>
</reference>
<evidence type="ECO:0000313" key="2">
    <source>
        <dbReference type="Proteomes" id="UP000319732"/>
    </source>
</evidence>
<dbReference type="EMBL" id="VHSG01000026">
    <property type="protein sequence ID" value="TQV69914.1"/>
    <property type="molecule type" value="Genomic_DNA"/>
</dbReference>
<dbReference type="RefSeq" id="WP_142929192.1">
    <property type="nucleotide sequence ID" value="NZ_ML660104.1"/>
</dbReference>
<dbReference type="AlphaFoldDB" id="A0A545SY73"/>
<comment type="caution">
    <text evidence="1">The sequence shown here is derived from an EMBL/GenBank/DDBJ whole genome shotgun (WGS) entry which is preliminary data.</text>
</comment>
<name>A0A545SY73_9GAMM</name>
<dbReference type="Proteomes" id="UP000319732">
    <property type="component" value="Unassembled WGS sequence"/>
</dbReference>
<keyword evidence="2" id="KW-1185">Reference proteome</keyword>
<organism evidence="1 2">
    <name type="scientific">Exilibacterium tricleocarpae</name>
    <dbReference type="NCBI Taxonomy" id="2591008"/>
    <lineage>
        <taxon>Bacteria</taxon>
        <taxon>Pseudomonadati</taxon>
        <taxon>Pseudomonadota</taxon>
        <taxon>Gammaproteobacteria</taxon>
        <taxon>Cellvibrionales</taxon>
        <taxon>Cellvibrionaceae</taxon>
        <taxon>Exilibacterium</taxon>
    </lineage>
</organism>
<sequence length="68" mass="7332">MNNGGCVNKNGAVFCCRVSQRSSGVELFSRVSNQTYLLSFLDLVEEKTADLTGGVAGSEAQQHENNFC</sequence>
<proteinExistence type="predicted"/>
<gene>
    <name evidence="1" type="ORF">FKG94_22440</name>
</gene>
<accession>A0A545SY73</accession>
<evidence type="ECO:0000313" key="1">
    <source>
        <dbReference type="EMBL" id="TQV69914.1"/>
    </source>
</evidence>